<organism evidence="7 8">
    <name type="scientific">Nocardioides cavernae</name>
    <dbReference type="NCBI Taxonomy" id="1921566"/>
    <lineage>
        <taxon>Bacteria</taxon>
        <taxon>Bacillati</taxon>
        <taxon>Actinomycetota</taxon>
        <taxon>Actinomycetes</taxon>
        <taxon>Propionibacteriales</taxon>
        <taxon>Nocardioidaceae</taxon>
        <taxon>Nocardioides</taxon>
    </lineage>
</organism>
<evidence type="ECO:0000256" key="2">
    <source>
        <dbReference type="ARBA" id="ARBA00022777"/>
    </source>
</evidence>
<sequence length="386" mass="40972">MNADPYPRQQQPRADSALAVEDRLYSALAIVRVVVTINMVALNAYRRDSFSYPTLALAVVLALVVWTGVAIWLYGRRSTRTPALLVADLLIAVAAIGVTPWLKTESFNATLPGFWVMGALLAWAIHWHWKGGLVAAIALSLADLLPREVVDQGNYGNVFLVLIGGPIVGYMCESLQRMARERDAAEHAAAAAEERTRLARAVHDGVLQVLAMVQRQGAASGGQWAELGRLAGEQERGLRSLIRQQDTVPARSGGWVDLAGALEAMATAHPVRVEVATPGGAVLVDEHVGTETVAAVKACLDNVLAHVGADASAWILAEAAHDAVTVSVRDDGPGMAPGRVDEAAAEGRLGVASSIRGRIEGLGGTATVQSGEWGTEWELSVPDRRI</sequence>
<name>A0ABR8NFV9_9ACTN</name>
<keyword evidence="3" id="KW-0902">Two-component regulatory system</keyword>
<feature type="transmembrane region" description="Helical" evidence="4">
    <location>
        <begin position="24"/>
        <end position="42"/>
    </location>
</feature>
<evidence type="ECO:0000259" key="6">
    <source>
        <dbReference type="Pfam" id="PF19354"/>
    </source>
</evidence>
<dbReference type="Gene3D" id="3.30.565.10">
    <property type="entry name" value="Histidine kinase-like ATPase, C-terminal domain"/>
    <property type="match status" value="1"/>
</dbReference>
<feature type="transmembrane region" description="Helical" evidence="4">
    <location>
        <begin position="114"/>
        <end position="142"/>
    </location>
</feature>
<evidence type="ECO:0000256" key="4">
    <source>
        <dbReference type="SAM" id="Phobius"/>
    </source>
</evidence>
<keyword evidence="4" id="KW-0812">Transmembrane</keyword>
<gene>
    <name evidence="7" type="ORF">IEZ26_20475</name>
</gene>
<dbReference type="Proteomes" id="UP000618818">
    <property type="component" value="Unassembled WGS sequence"/>
</dbReference>
<dbReference type="InterPro" id="IPR050482">
    <property type="entry name" value="Sensor_HK_TwoCompSys"/>
</dbReference>
<feature type="transmembrane region" description="Helical" evidence="4">
    <location>
        <begin position="154"/>
        <end position="172"/>
    </location>
</feature>
<protein>
    <submittedName>
        <fullName evidence="7">Histidine kinase</fullName>
    </submittedName>
</protein>
<accession>A0ABR8NFV9</accession>
<proteinExistence type="predicted"/>
<dbReference type="RefSeq" id="WP_191197062.1">
    <property type="nucleotide sequence ID" value="NZ_JACXYZ010000004.1"/>
</dbReference>
<dbReference type="PANTHER" id="PTHR24421:SF61">
    <property type="entry name" value="OXYGEN SENSOR HISTIDINE KINASE NREB"/>
    <property type="match status" value="1"/>
</dbReference>
<dbReference type="InterPro" id="IPR045975">
    <property type="entry name" value="DUF5931"/>
</dbReference>
<feature type="transmembrane region" description="Helical" evidence="4">
    <location>
        <begin position="54"/>
        <end position="75"/>
    </location>
</feature>
<dbReference type="Pfam" id="PF19354">
    <property type="entry name" value="DUF5931"/>
    <property type="match status" value="1"/>
</dbReference>
<evidence type="ECO:0000256" key="1">
    <source>
        <dbReference type="ARBA" id="ARBA00022679"/>
    </source>
</evidence>
<dbReference type="PANTHER" id="PTHR24421">
    <property type="entry name" value="NITRATE/NITRITE SENSOR PROTEIN NARX-RELATED"/>
    <property type="match status" value="1"/>
</dbReference>
<keyword evidence="4" id="KW-1133">Transmembrane helix</keyword>
<dbReference type="EMBL" id="JACXYZ010000004">
    <property type="protein sequence ID" value="MBD3927008.1"/>
    <property type="molecule type" value="Genomic_DNA"/>
</dbReference>
<feature type="transmembrane region" description="Helical" evidence="4">
    <location>
        <begin position="81"/>
        <end position="102"/>
    </location>
</feature>
<keyword evidence="2 7" id="KW-0418">Kinase</keyword>
<evidence type="ECO:0000256" key="3">
    <source>
        <dbReference type="ARBA" id="ARBA00023012"/>
    </source>
</evidence>
<keyword evidence="8" id="KW-1185">Reference proteome</keyword>
<evidence type="ECO:0000313" key="7">
    <source>
        <dbReference type="EMBL" id="MBD3927008.1"/>
    </source>
</evidence>
<reference evidence="7 8" key="1">
    <citation type="submission" date="2020-09" db="EMBL/GenBank/DDBJ databases">
        <title>novel species in genus Nocardioides.</title>
        <authorList>
            <person name="Zhang G."/>
        </authorList>
    </citation>
    <scope>NUCLEOTIDE SEQUENCE [LARGE SCALE GENOMIC DNA]</scope>
    <source>
        <strain evidence="7 8">KCTC 39551</strain>
    </source>
</reference>
<dbReference type="InterPro" id="IPR003594">
    <property type="entry name" value="HATPase_dom"/>
</dbReference>
<dbReference type="GO" id="GO:0016301">
    <property type="term" value="F:kinase activity"/>
    <property type="evidence" value="ECO:0007669"/>
    <property type="project" value="UniProtKB-KW"/>
</dbReference>
<dbReference type="Pfam" id="PF02518">
    <property type="entry name" value="HATPase_c"/>
    <property type="match status" value="1"/>
</dbReference>
<evidence type="ECO:0000259" key="5">
    <source>
        <dbReference type="Pfam" id="PF02518"/>
    </source>
</evidence>
<dbReference type="NCBIfam" id="NF047322">
    <property type="entry name" value="HK_morpho_MacS"/>
    <property type="match status" value="1"/>
</dbReference>
<keyword evidence="1" id="KW-0808">Transferase</keyword>
<evidence type="ECO:0000313" key="8">
    <source>
        <dbReference type="Proteomes" id="UP000618818"/>
    </source>
</evidence>
<keyword evidence="4" id="KW-0472">Membrane</keyword>
<dbReference type="InterPro" id="IPR036890">
    <property type="entry name" value="HATPase_C_sf"/>
</dbReference>
<dbReference type="SUPFAM" id="SSF55874">
    <property type="entry name" value="ATPase domain of HSP90 chaperone/DNA topoisomerase II/histidine kinase"/>
    <property type="match status" value="1"/>
</dbReference>
<feature type="domain" description="DUF5931" evidence="6">
    <location>
        <begin position="17"/>
        <end position="173"/>
    </location>
</feature>
<comment type="caution">
    <text evidence="7">The sequence shown here is derived from an EMBL/GenBank/DDBJ whole genome shotgun (WGS) entry which is preliminary data.</text>
</comment>
<feature type="domain" description="Histidine kinase/HSP90-like ATPase" evidence="5">
    <location>
        <begin position="295"/>
        <end position="383"/>
    </location>
</feature>